<feature type="transmembrane region" description="Helical" evidence="1">
    <location>
        <begin position="12"/>
        <end position="30"/>
    </location>
</feature>
<dbReference type="Proteomes" id="UP000579136">
    <property type="component" value="Unassembled WGS sequence"/>
</dbReference>
<feature type="transmembrane region" description="Helical" evidence="1">
    <location>
        <begin position="86"/>
        <end position="108"/>
    </location>
</feature>
<name>A0A9Q2HFJ8_9STAP</name>
<evidence type="ECO:0000313" key="2">
    <source>
        <dbReference type="EMBL" id="MBB5175602.1"/>
    </source>
</evidence>
<keyword evidence="1" id="KW-0472">Membrane</keyword>
<dbReference type="InterPro" id="IPR025962">
    <property type="entry name" value="SdpI/YhfL"/>
</dbReference>
<dbReference type="EMBL" id="JACHHF010000002">
    <property type="protein sequence ID" value="MBB5175602.1"/>
    <property type="molecule type" value="Genomic_DNA"/>
</dbReference>
<feature type="transmembrane region" description="Helical" evidence="1">
    <location>
        <begin position="168"/>
        <end position="185"/>
    </location>
</feature>
<evidence type="ECO:0000256" key="1">
    <source>
        <dbReference type="SAM" id="Phobius"/>
    </source>
</evidence>
<feature type="transmembrane region" description="Helical" evidence="1">
    <location>
        <begin position="114"/>
        <end position="135"/>
    </location>
</feature>
<dbReference type="RefSeq" id="WP_183673032.1">
    <property type="nucleotide sequence ID" value="NZ_CBCRYX010000001.1"/>
</dbReference>
<organism evidence="2 3">
    <name type="scientific">Nosocomiicoccus ampullae</name>
    <dbReference type="NCBI Taxonomy" id="489910"/>
    <lineage>
        <taxon>Bacteria</taxon>
        <taxon>Bacillati</taxon>
        <taxon>Bacillota</taxon>
        <taxon>Bacilli</taxon>
        <taxon>Bacillales</taxon>
        <taxon>Staphylococcaceae</taxon>
        <taxon>Nosocomiicoccus</taxon>
    </lineage>
</organism>
<dbReference type="PANTHER" id="PTHR37810">
    <property type="entry name" value="IMMUNITY PROTEIN SDPI"/>
    <property type="match status" value="1"/>
</dbReference>
<proteinExistence type="predicted"/>
<accession>A0A9Q2HFJ8</accession>
<evidence type="ECO:0000313" key="3">
    <source>
        <dbReference type="Proteomes" id="UP000579136"/>
    </source>
</evidence>
<gene>
    <name evidence="2" type="ORF">HNQ45_000472</name>
</gene>
<dbReference type="AlphaFoldDB" id="A0A9Q2HFJ8"/>
<reference evidence="2 3" key="1">
    <citation type="submission" date="2020-08" db="EMBL/GenBank/DDBJ databases">
        <title>Genomic Encyclopedia of Type Strains, Phase IV (KMG-IV): sequencing the most valuable type-strain genomes for metagenomic binning, comparative biology and taxonomic classification.</title>
        <authorList>
            <person name="Goeker M."/>
        </authorList>
    </citation>
    <scope>NUCLEOTIDE SEQUENCE [LARGE SCALE GENOMIC DNA]</scope>
    <source>
        <strain evidence="2 3">DSM 19163</strain>
    </source>
</reference>
<keyword evidence="3" id="KW-1185">Reference proteome</keyword>
<sequence length="212" mass="24511">MTNIVKQTKYSLIMIGVTIITWGFALPFLPDHIPMQFTYSGEERWGTNKYLAGLFFVSLMLIVYLLGILKPKIDPERAAYSVFKNFYFISIFLTEVLIYIVSVLLALNAMGYDINIQIIIVCSIGFIFLFVGNYLPKIPTNWFVGIRNPWTITNDDVWIKIHRNTGKLYMIIGLVFLVMGMLNVINRPLIVITIIICVLYPHIHSFVMFRKK</sequence>
<dbReference type="PIRSF" id="PIRSF038959">
    <property type="entry name" value="SdpI"/>
    <property type="match status" value="1"/>
</dbReference>
<dbReference type="InterPro" id="IPR026272">
    <property type="entry name" value="SdpI"/>
</dbReference>
<dbReference type="Pfam" id="PF13630">
    <property type="entry name" value="SdpI"/>
    <property type="match status" value="1"/>
</dbReference>
<dbReference type="GO" id="GO:0009636">
    <property type="term" value="P:response to toxic substance"/>
    <property type="evidence" value="ECO:0007669"/>
    <property type="project" value="TreeGrafter"/>
</dbReference>
<keyword evidence="1" id="KW-1133">Transmembrane helix</keyword>
<feature type="transmembrane region" description="Helical" evidence="1">
    <location>
        <begin position="50"/>
        <end position="66"/>
    </location>
</feature>
<protein>
    <submittedName>
        <fullName evidence="2">Membrane protein</fullName>
    </submittedName>
</protein>
<feature type="transmembrane region" description="Helical" evidence="1">
    <location>
        <begin position="191"/>
        <end position="209"/>
    </location>
</feature>
<comment type="caution">
    <text evidence="2">The sequence shown here is derived from an EMBL/GenBank/DDBJ whole genome shotgun (WGS) entry which is preliminary data.</text>
</comment>
<dbReference type="PANTHER" id="PTHR37810:SF5">
    <property type="entry name" value="IMMUNITY PROTEIN SDPI"/>
    <property type="match status" value="1"/>
</dbReference>
<keyword evidence="1" id="KW-0812">Transmembrane</keyword>